<evidence type="ECO:0000313" key="3">
    <source>
        <dbReference type="EMBL" id="PIT48718.1"/>
    </source>
</evidence>
<evidence type="ECO:0000259" key="2">
    <source>
        <dbReference type="Pfam" id="PF03795"/>
    </source>
</evidence>
<accession>A0A2N9XK63</accession>
<sequence length="100" mass="11341">MVCDSFDFQLGLCLFFCNKHQVVYLQDYYDAGHFIASGWQVPRVGGVILCCASSKDAAEAILQEDPFYIHPIAEYEMIEFVPSKYANGFEVFICFDFGIS</sequence>
<organism evidence="3 4">
    <name type="scientific">Snodgrassella alvi</name>
    <dbReference type="NCBI Taxonomy" id="1196083"/>
    <lineage>
        <taxon>Bacteria</taxon>
        <taxon>Pseudomonadati</taxon>
        <taxon>Pseudomonadota</taxon>
        <taxon>Betaproteobacteria</taxon>
        <taxon>Neisseriales</taxon>
        <taxon>Neisseriaceae</taxon>
        <taxon>Snodgrassella</taxon>
    </lineage>
</organism>
<dbReference type="SUPFAM" id="SSF54909">
    <property type="entry name" value="Dimeric alpha+beta barrel"/>
    <property type="match status" value="1"/>
</dbReference>
<name>A0A2N9XK63_9NEIS</name>
<dbReference type="EMBL" id="MEIP01000012">
    <property type="protein sequence ID" value="PIT48718.1"/>
    <property type="molecule type" value="Genomic_DNA"/>
</dbReference>
<comment type="similarity">
    <text evidence="1">Belongs to the YciI family.</text>
</comment>
<protein>
    <recommendedName>
        <fullName evidence="2">YCII-related domain-containing protein</fullName>
    </recommendedName>
</protein>
<dbReference type="InterPro" id="IPR005545">
    <property type="entry name" value="YCII"/>
</dbReference>
<gene>
    <name evidence="3" type="ORF">BHC46_03135</name>
</gene>
<evidence type="ECO:0000256" key="1">
    <source>
        <dbReference type="ARBA" id="ARBA00007689"/>
    </source>
</evidence>
<reference evidence="3 4" key="1">
    <citation type="journal article" date="2017" name="MBio">
        <title>Type VI secretion-mediated competition in the bee gut microbiome.</title>
        <authorList>
            <person name="Steele M.I."/>
            <person name="Kwong W.K."/>
            <person name="Powell J.E."/>
            <person name="Whiteley M."/>
            <person name="Moran N.A."/>
        </authorList>
    </citation>
    <scope>NUCLEOTIDE SEQUENCE [LARGE SCALE GENOMIC DNA]</scope>
    <source>
        <strain evidence="3 4">Ruf1-X</strain>
    </source>
</reference>
<dbReference type="Proteomes" id="UP000229970">
    <property type="component" value="Unassembled WGS sequence"/>
</dbReference>
<feature type="domain" description="YCII-related" evidence="2">
    <location>
        <begin position="22"/>
        <end position="80"/>
    </location>
</feature>
<dbReference type="InterPro" id="IPR011008">
    <property type="entry name" value="Dimeric_a/b-barrel"/>
</dbReference>
<proteinExistence type="inferred from homology"/>
<comment type="caution">
    <text evidence="3">The sequence shown here is derived from an EMBL/GenBank/DDBJ whole genome shotgun (WGS) entry which is preliminary data.</text>
</comment>
<dbReference type="AlphaFoldDB" id="A0A2N9XK63"/>
<dbReference type="PANTHER" id="PTHR37828:SF1">
    <property type="entry name" value="YCII-RELATED DOMAIN-CONTAINING PROTEIN"/>
    <property type="match status" value="1"/>
</dbReference>
<dbReference type="Pfam" id="PF03795">
    <property type="entry name" value="YCII"/>
    <property type="match status" value="1"/>
</dbReference>
<dbReference type="PANTHER" id="PTHR37828">
    <property type="entry name" value="GSR2449 PROTEIN"/>
    <property type="match status" value="1"/>
</dbReference>
<evidence type="ECO:0000313" key="4">
    <source>
        <dbReference type="Proteomes" id="UP000229970"/>
    </source>
</evidence>